<evidence type="ECO:0000256" key="8">
    <source>
        <dbReference type="ARBA" id="ARBA00023004"/>
    </source>
</evidence>
<evidence type="ECO:0000256" key="3">
    <source>
        <dbReference type="ARBA" id="ARBA00022485"/>
    </source>
</evidence>
<dbReference type="InterPro" id="IPR027417">
    <property type="entry name" value="P-loop_NTPase"/>
</dbReference>
<evidence type="ECO:0000256" key="7">
    <source>
        <dbReference type="ARBA" id="ARBA00022946"/>
    </source>
</evidence>
<organism evidence="15">
    <name type="scientific">Evadne anonyx</name>
    <dbReference type="NCBI Taxonomy" id="141404"/>
    <lineage>
        <taxon>Eukaryota</taxon>
        <taxon>Metazoa</taxon>
        <taxon>Ecdysozoa</taxon>
        <taxon>Arthropoda</taxon>
        <taxon>Crustacea</taxon>
        <taxon>Branchiopoda</taxon>
        <taxon>Diplostraca</taxon>
        <taxon>Cladocera</taxon>
        <taxon>Onychopoda</taxon>
        <taxon>Podonidae</taxon>
        <taxon>Evadne</taxon>
    </lineage>
</organism>
<dbReference type="HAMAP" id="MF_02040">
    <property type="entry name" value="Mrp_NBP35"/>
    <property type="match status" value="1"/>
</dbReference>
<comment type="cofactor">
    <cofactor evidence="1">
        <name>[4Fe-4S] cluster</name>
        <dbReference type="ChEBI" id="CHEBI:49883"/>
    </cofactor>
</comment>
<evidence type="ECO:0000256" key="9">
    <source>
        <dbReference type="ARBA" id="ARBA00023014"/>
    </source>
</evidence>
<dbReference type="GO" id="GO:0016226">
    <property type="term" value="P:iron-sulfur cluster assembly"/>
    <property type="evidence" value="ECO:0007669"/>
    <property type="project" value="InterPro"/>
</dbReference>
<gene>
    <name evidence="15" type="primary">EOG090X0A5B</name>
</gene>
<dbReference type="AlphaFoldDB" id="A0A9N6WQB0"/>
<comment type="similarity">
    <text evidence="11">Belongs to the Mrp/NBP35 ATP-binding proteins family.</text>
</comment>
<dbReference type="GO" id="GO:0032981">
    <property type="term" value="P:mitochondrial respiratory chain complex I assembly"/>
    <property type="evidence" value="ECO:0007669"/>
    <property type="project" value="TreeGrafter"/>
</dbReference>
<sequence length="272" mass="28975">MRKGLPVKKPIEGVKHVILVASGKGGVGKSTVAVNLALAISRHLPQKDVGLLDADIFGPSLPTMMNLSGNPMLTDKNMIQPLMNYNIKCMSMGFLVDNSSPVVWRGLMVMSAVEKLLRQVDWSPLDYLVIDMPPGTGDTQLSIAQNIPVDGAVIVTTPQEIALIDARKGAIMFQKVGIPILGLVNNMASYSCPNCGHHSHIFGETGAQKLSKEIGQQSVDVLSDIPLNASIMEASDEGHPIVISSGNNAVVQAYMSLAANVLDRLNAKATVK</sequence>
<dbReference type="SUPFAM" id="SSF52540">
    <property type="entry name" value="P-loop containing nucleoside triphosphate hydrolases"/>
    <property type="match status" value="1"/>
</dbReference>
<dbReference type="GO" id="GO:0046872">
    <property type="term" value="F:metal ion binding"/>
    <property type="evidence" value="ECO:0007669"/>
    <property type="project" value="UniProtKB-KW"/>
</dbReference>
<evidence type="ECO:0000256" key="10">
    <source>
        <dbReference type="ARBA" id="ARBA00023128"/>
    </source>
</evidence>
<evidence type="ECO:0000256" key="14">
    <source>
        <dbReference type="ARBA" id="ARBA00081370"/>
    </source>
</evidence>
<dbReference type="InterPro" id="IPR000808">
    <property type="entry name" value="Mrp-like_CS"/>
</dbReference>
<dbReference type="GO" id="GO:0140663">
    <property type="term" value="F:ATP-dependent FeS chaperone activity"/>
    <property type="evidence" value="ECO:0007669"/>
    <property type="project" value="InterPro"/>
</dbReference>
<evidence type="ECO:0000256" key="11">
    <source>
        <dbReference type="ARBA" id="ARBA00024036"/>
    </source>
</evidence>
<accession>A0A9N6WQB0</accession>
<evidence type="ECO:0000256" key="6">
    <source>
        <dbReference type="ARBA" id="ARBA00022840"/>
    </source>
</evidence>
<dbReference type="Pfam" id="PF10609">
    <property type="entry name" value="ParA"/>
    <property type="match status" value="1"/>
</dbReference>
<dbReference type="FunFam" id="3.40.50.300:FF:000709">
    <property type="entry name" value="Iron-sulfur protein NUBPL isoform X1"/>
    <property type="match status" value="1"/>
</dbReference>
<evidence type="ECO:0000256" key="2">
    <source>
        <dbReference type="ARBA" id="ARBA00004173"/>
    </source>
</evidence>
<dbReference type="EMBL" id="OC986018">
    <property type="protein sequence ID" value="CAG4642673.1"/>
    <property type="molecule type" value="Genomic_DNA"/>
</dbReference>
<keyword evidence="10" id="KW-0496">Mitochondrion</keyword>
<keyword evidence="8" id="KW-0408">Iron</keyword>
<evidence type="ECO:0000256" key="5">
    <source>
        <dbReference type="ARBA" id="ARBA00022741"/>
    </source>
</evidence>
<dbReference type="Gene3D" id="3.40.50.300">
    <property type="entry name" value="P-loop containing nucleotide triphosphate hydrolases"/>
    <property type="match status" value="1"/>
</dbReference>
<dbReference type="InterPro" id="IPR044304">
    <property type="entry name" value="NUBPL-like"/>
</dbReference>
<dbReference type="PANTHER" id="PTHR42961:SF2">
    <property type="entry name" value="IRON-SULFUR PROTEIN NUBPL"/>
    <property type="match status" value="1"/>
</dbReference>
<evidence type="ECO:0000256" key="1">
    <source>
        <dbReference type="ARBA" id="ARBA00001966"/>
    </source>
</evidence>
<dbReference type="InterPro" id="IPR033756">
    <property type="entry name" value="YlxH/NBP35"/>
</dbReference>
<dbReference type="GO" id="GO:0005524">
    <property type="term" value="F:ATP binding"/>
    <property type="evidence" value="ECO:0007669"/>
    <property type="project" value="UniProtKB-KW"/>
</dbReference>
<keyword evidence="7" id="KW-0809">Transit peptide</keyword>
<evidence type="ECO:0000256" key="13">
    <source>
        <dbReference type="ARBA" id="ARBA00069083"/>
    </source>
</evidence>
<comment type="function">
    <text evidence="12">Iron-sulfur cluster transfer protein involved in the assembly of the mitochondrial membrane respiratory chain NADH dehydrogenase (Complex I). May deliver one or more Fe-S clusters to complex I subunits.</text>
</comment>
<evidence type="ECO:0000256" key="4">
    <source>
        <dbReference type="ARBA" id="ARBA00022723"/>
    </source>
</evidence>
<dbReference type="PROSITE" id="PS01215">
    <property type="entry name" value="MRP"/>
    <property type="match status" value="1"/>
</dbReference>
<dbReference type="InterPro" id="IPR019591">
    <property type="entry name" value="Mrp/NBP35_ATP-bd"/>
</dbReference>
<comment type="subcellular location">
    <subcellularLocation>
        <location evidence="2">Mitochondrion</location>
    </subcellularLocation>
</comment>
<dbReference type="GO" id="GO:0005759">
    <property type="term" value="C:mitochondrial matrix"/>
    <property type="evidence" value="ECO:0007669"/>
    <property type="project" value="UniProtKB-ARBA"/>
</dbReference>
<evidence type="ECO:0000256" key="12">
    <source>
        <dbReference type="ARBA" id="ARBA00056637"/>
    </source>
</evidence>
<keyword evidence="9" id="KW-0411">Iron-sulfur</keyword>
<reference evidence="15" key="1">
    <citation type="submission" date="2021-04" db="EMBL/GenBank/DDBJ databases">
        <authorList>
            <person name="Cornetti L."/>
        </authorList>
    </citation>
    <scope>NUCLEOTIDE SEQUENCE</scope>
</reference>
<dbReference type="GO" id="GO:0051539">
    <property type="term" value="F:4 iron, 4 sulfur cluster binding"/>
    <property type="evidence" value="ECO:0007669"/>
    <property type="project" value="UniProtKB-KW"/>
</dbReference>
<keyword evidence="6" id="KW-0067">ATP-binding</keyword>
<dbReference type="CDD" id="cd02037">
    <property type="entry name" value="Mrp_NBP35"/>
    <property type="match status" value="1"/>
</dbReference>
<proteinExistence type="inferred from homology"/>
<evidence type="ECO:0000313" key="15">
    <source>
        <dbReference type="EMBL" id="CAG4642673.1"/>
    </source>
</evidence>
<keyword evidence="3" id="KW-0004">4Fe-4S</keyword>
<keyword evidence="4" id="KW-0479">Metal-binding</keyword>
<protein>
    <recommendedName>
        <fullName evidence="13">Iron-sulfur cluster transfer protein NUBPL</fullName>
    </recommendedName>
    <alternativeName>
        <fullName evidence="14">Nucleotide-binding protein-like</fullName>
    </alternativeName>
</protein>
<dbReference type="PANTHER" id="PTHR42961">
    <property type="entry name" value="IRON-SULFUR PROTEIN NUBPL"/>
    <property type="match status" value="1"/>
</dbReference>
<keyword evidence="5" id="KW-0547">Nucleotide-binding</keyword>
<name>A0A9N6WQB0_9CRUS</name>